<dbReference type="RefSeq" id="WP_135482933.1">
    <property type="nucleotide sequence ID" value="NZ_SRMF01000003.1"/>
</dbReference>
<dbReference type="SMART" id="SM00354">
    <property type="entry name" value="HTH_LACI"/>
    <property type="match status" value="1"/>
</dbReference>
<dbReference type="SUPFAM" id="SSF53822">
    <property type="entry name" value="Periplasmic binding protein-like I"/>
    <property type="match status" value="1"/>
</dbReference>
<dbReference type="GO" id="GO:0003700">
    <property type="term" value="F:DNA-binding transcription factor activity"/>
    <property type="evidence" value="ECO:0007669"/>
    <property type="project" value="TreeGrafter"/>
</dbReference>
<keyword evidence="2" id="KW-0238">DNA-binding</keyword>
<evidence type="ECO:0000256" key="2">
    <source>
        <dbReference type="ARBA" id="ARBA00023125"/>
    </source>
</evidence>
<dbReference type="InterPro" id="IPR000843">
    <property type="entry name" value="HTH_LacI"/>
</dbReference>
<dbReference type="Gene3D" id="1.10.260.40">
    <property type="entry name" value="lambda repressor-like DNA-binding domains"/>
    <property type="match status" value="1"/>
</dbReference>
<keyword evidence="6" id="KW-1185">Reference proteome</keyword>
<gene>
    <name evidence="5" type="ORF">E4656_09180</name>
</gene>
<proteinExistence type="predicted"/>
<dbReference type="Proteomes" id="UP000297475">
    <property type="component" value="Unassembled WGS sequence"/>
</dbReference>
<dbReference type="PANTHER" id="PTHR30146">
    <property type="entry name" value="LACI-RELATED TRANSCRIPTIONAL REPRESSOR"/>
    <property type="match status" value="1"/>
</dbReference>
<evidence type="ECO:0000256" key="1">
    <source>
        <dbReference type="ARBA" id="ARBA00023015"/>
    </source>
</evidence>
<accession>A0A4Z0WBD4</accession>
<dbReference type="Pfam" id="PF00356">
    <property type="entry name" value="LacI"/>
    <property type="match status" value="1"/>
</dbReference>
<keyword evidence="1" id="KW-0805">Transcription regulation</keyword>
<protein>
    <submittedName>
        <fullName evidence="5">LacI family transcriptional regulator</fullName>
    </submittedName>
</protein>
<dbReference type="InterPro" id="IPR028082">
    <property type="entry name" value="Peripla_BP_I"/>
</dbReference>
<dbReference type="EMBL" id="SRMF01000003">
    <property type="protein sequence ID" value="TGG93223.1"/>
    <property type="molecule type" value="Genomic_DNA"/>
</dbReference>
<dbReference type="InterPro" id="IPR046335">
    <property type="entry name" value="LacI/GalR-like_sensor"/>
</dbReference>
<dbReference type="Pfam" id="PF13377">
    <property type="entry name" value="Peripla_BP_3"/>
    <property type="match status" value="1"/>
</dbReference>
<dbReference type="GO" id="GO:0000976">
    <property type="term" value="F:transcription cis-regulatory region binding"/>
    <property type="evidence" value="ECO:0007669"/>
    <property type="project" value="TreeGrafter"/>
</dbReference>
<evidence type="ECO:0000313" key="6">
    <source>
        <dbReference type="Proteomes" id="UP000297475"/>
    </source>
</evidence>
<dbReference type="Gene3D" id="3.40.50.2300">
    <property type="match status" value="2"/>
</dbReference>
<dbReference type="PANTHER" id="PTHR30146:SF109">
    <property type="entry name" value="HTH-TYPE TRANSCRIPTIONAL REGULATOR GALS"/>
    <property type="match status" value="1"/>
</dbReference>
<dbReference type="CDD" id="cd06270">
    <property type="entry name" value="PBP1_GalS-like"/>
    <property type="match status" value="1"/>
</dbReference>
<dbReference type="OrthoDB" id="6619319at2"/>
<name>A0A4Z0WBD4_9GAMM</name>
<organism evidence="5 6">
    <name type="scientific">Natronospirillum operosum</name>
    <dbReference type="NCBI Taxonomy" id="2759953"/>
    <lineage>
        <taxon>Bacteria</taxon>
        <taxon>Pseudomonadati</taxon>
        <taxon>Pseudomonadota</taxon>
        <taxon>Gammaproteobacteria</taxon>
        <taxon>Oceanospirillales</taxon>
        <taxon>Natronospirillaceae</taxon>
        <taxon>Natronospirillum</taxon>
    </lineage>
</organism>
<feature type="domain" description="HTH lacI-type" evidence="4">
    <location>
        <begin position="2"/>
        <end position="56"/>
    </location>
</feature>
<sequence length="333" mass="36055">MATIKQVSELAGVSQATVSRVMNGSARVSQSTRERVESAMTALGYTPNAFAQSLASNRSNTVGLIVSELHGPYYGPLMGGLEQVLRDNNKYLLIASSHSDEKMEQEAVDFLLSRRCDALVLHAERLSDEALEDLAQRVPLVCLNRHIDSAQVDSVHLDNLMGGHLATEHLIGLGHRHIGCIAGPSWKQDAMDRVQGYRNALQAAGLPVTDAQIVESDYDEGSGYRAAKQLLQQFPQATAIVAGDDDIAIGAMGWLTEQGYQVPDDMSVIGYDDVPYAHYFSPSLSTVGVPIAEMAAMAGRHILNRVYGRGFDVQFAFQPTLVARNSSAAPRRG</sequence>
<keyword evidence="3" id="KW-0804">Transcription</keyword>
<evidence type="ECO:0000313" key="5">
    <source>
        <dbReference type="EMBL" id="TGG93223.1"/>
    </source>
</evidence>
<evidence type="ECO:0000256" key="3">
    <source>
        <dbReference type="ARBA" id="ARBA00023163"/>
    </source>
</evidence>
<reference evidence="5 6" key="1">
    <citation type="submission" date="2019-04" db="EMBL/GenBank/DDBJ databases">
        <title>Natronospirillum operosus gen. nov., sp. nov., a haloalkaliphilic satellite isolated from decaying biomass of laboratory culture of cyanobacterium Geitlerinema sp. and proposal of Natronospirillaceae fam. nov. and Saccharospirillaceae fam. nov.</title>
        <authorList>
            <person name="Kevbrin V."/>
            <person name="Boltyanskaya Y."/>
            <person name="Koziaeva V."/>
            <person name="Grouzdev D.S."/>
            <person name="Park M."/>
            <person name="Cho J."/>
        </authorList>
    </citation>
    <scope>NUCLEOTIDE SEQUENCE [LARGE SCALE GENOMIC DNA]</scope>
    <source>
        <strain evidence="5 6">G-116</strain>
    </source>
</reference>
<dbReference type="InterPro" id="IPR010982">
    <property type="entry name" value="Lambda_DNA-bd_dom_sf"/>
</dbReference>
<dbReference type="AlphaFoldDB" id="A0A4Z0WBD4"/>
<dbReference type="PROSITE" id="PS50932">
    <property type="entry name" value="HTH_LACI_2"/>
    <property type="match status" value="1"/>
</dbReference>
<dbReference type="SUPFAM" id="SSF47413">
    <property type="entry name" value="lambda repressor-like DNA-binding domains"/>
    <property type="match status" value="1"/>
</dbReference>
<dbReference type="CDD" id="cd01392">
    <property type="entry name" value="HTH_LacI"/>
    <property type="match status" value="1"/>
</dbReference>
<evidence type="ECO:0000259" key="4">
    <source>
        <dbReference type="PROSITE" id="PS50932"/>
    </source>
</evidence>
<comment type="caution">
    <text evidence="5">The sequence shown here is derived from an EMBL/GenBank/DDBJ whole genome shotgun (WGS) entry which is preliminary data.</text>
</comment>